<dbReference type="EMBL" id="HBEP01020712">
    <property type="protein sequence ID" value="CAD8491499.1"/>
    <property type="molecule type" value="Transcribed_RNA"/>
</dbReference>
<reference evidence="1" key="1">
    <citation type="submission" date="2021-01" db="EMBL/GenBank/DDBJ databases">
        <authorList>
            <person name="Corre E."/>
            <person name="Pelletier E."/>
            <person name="Niang G."/>
            <person name="Scheremetjew M."/>
            <person name="Finn R."/>
            <person name="Kale V."/>
            <person name="Holt S."/>
            <person name="Cochrane G."/>
            <person name="Meng A."/>
            <person name="Brown T."/>
            <person name="Cohen L."/>
        </authorList>
    </citation>
    <scope>NUCLEOTIDE SEQUENCE</scope>
    <source>
        <strain evidence="1">CCMP1374</strain>
    </source>
</reference>
<dbReference type="AlphaFoldDB" id="A0A7S0ERN0"/>
<evidence type="ECO:0000313" key="1">
    <source>
        <dbReference type="EMBL" id="CAD8491499.1"/>
    </source>
</evidence>
<protein>
    <submittedName>
        <fullName evidence="1">Uncharacterized protein</fullName>
    </submittedName>
</protein>
<gene>
    <name evidence="1" type="ORF">PANT1444_LOCUS11651</name>
</gene>
<accession>A0A7S0ERN0</accession>
<proteinExistence type="predicted"/>
<name>A0A7S0ERN0_9EUKA</name>
<sequence length="177" mass="20122">MGGGIGGMFWRFLVAADEQVDRFIVRDSDSRLNSRERLAVEEWIQSGTLVHSLRDHPNHDRPLNGGMWGGRKGAVPDMATLIRKSTDKEKYGGDLDFLNEQIWTRRAVKASQMAHDAYSCNKYPNSRPFPTRRPSDYQHVGQVFFGDGRPRMPDITDFLITTKAPPECRGQPTWENG</sequence>
<organism evidence="1">
    <name type="scientific">Phaeocystis antarctica</name>
    <dbReference type="NCBI Taxonomy" id="33657"/>
    <lineage>
        <taxon>Eukaryota</taxon>
        <taxon>Haptista</taxon>
        <taxon>Haptophyta</taxon>
        <taxon>Prymnesiophyceae</taxon>
        <taxon>Phaeocystales</taxon>
        <taxon>Phaeocystaceae</taxon>
        <taxon>Phaeocystis</taxon>
    </lineage>
</organism>